<organism evidence="1 2">
    <name type="scientific">Pleuronectes platessa</name>
    <name type="common">European plaice</name>
    <dbReference type="NCBI Taxonomy" id="8262"/>
    <lineage>
        <taxon>Eukaryota</taxon>
        <taxon>Metazoa</taxon>
        <taxon>Chordata</taxon>
        <taxon>Craniata</taxon>
        <taxon>Vertebrata</taxon>
        <taxon>Euteleostomi</taxon>
        <taxon>Actinopterygii</taxon>
        <taxon>Neopterygii</taxon>
        <taxon>Teleostei</taxon>
        <taxon>Neoteleostei</taxon>
        <taxon>Acanthomorphata</taxon>
        <taxon>Carangaria</taxon>
        <taxon>Pleuronectiformes</taxon>
        <taxon>Pleuronectoidei</taxon>
        <taxon>Pleuronectidae</taxon>
        <taxon>Pleuronectes</taxon>
    </lineage>
</organism>
<dbReference type="AlphaFoldDB" id="A0A9N7Y974"/>
<proteinExistence type="predicted"/>
<gene>
    <name evidence="1" type="ORF">PLEPLA_LOCUS5148</name>
</gene>
<dbReference type="Proteomes" id="UP001153269">
    <property type="component" value="Unassembled WGS sequence"/>
</dbReference>
<dbReference type="EMBL" id="CADEAL010000261">
    <property type="protein sequence ID" value="CAB1417346.1"/>
    <property type="molecule type" value="Genomic_DNA"/>
</dbReference>
<name>A0A9N7Y974_PLEPL</name>
<comment type="caution">
    <text evidence="1">The sequence shown here is derived from an EMBL/GenBank/DDBJ whole genome shotgun (WGS) entry which is preliminary data.</text>
</comment>
<sequence>MSSGAELCKGCIYIFFLQDAGGRGSESRRGLRSSAALSPLRDALLRFDKTRSFEKDKSRVQWYSEGETEFVWGTGGGVHTVSLISSSSFVPLCEHIVLFVSGRSERGSGCLAFECVCSRTIGVGRDTSRGHGVGSPLGRSRQPERIKPLICMLTAVDRTSATTTALSGLHPVRLALGARVLPRELQFTSNLLLQAAELHQEAQQGGTTY</sequence>
<reference evidence="1" key="1">
    <citation type="submission" date="2020-03" db="EMBL/GenBank/DDBJ databases">
        <authorList>
            <person name="Weist P."/>
        </authorList>
    </citation>
    <scope>NUCLEOTIDE SEQUENCE</scope>
</reference>
<keyword evidence="2" id="KW-1185">Reference proteome</keyword>
<evidence type="ECO:0000313" key="2">
    <source>
        <dbReference type="Proteomes" id="UP001153269"/>
    </source>
</evidence>
<protein>
    <submittedName>
        <fullName evidence="1">Uncharacterized protein</fullName>
    </submittedName>
</protein>
<evidence type="ECO:0000313" key="1">
    <source>
        <dbReference type="EMBL" id="CAB1417346.1"/>
    </source>
</evidence>
<accession>A0A9N7Y974</accession>